<evidence type="ECO:0000313" key="2">
    <source>
        <dbReference type="EMBL" id="BAZ94736.1"/>
    </source>
</evidence>
<feature type="domain" description="Hemerythrin-like" evidence="1">
    <location>
        <begin position="6"/>
        <end position="122"/>
    </location>
</feature>
<organism evidence="2 3">
    <name type="scientific">Thiohalobacter thiocyanaticus</name>
    <dbReference type="NCBI Taxonomy" id="585455"/>
    <lineage>
        <taxon>Bacteria</taxon>
        <taxon>Pseudomonadati</taxon>
        <taxon>Pseudomonadota</taxon>
        <taxon>Gammaproteobacteria</taxon>
        <taxon>Thiohalobacterales</taxon>
        <taxon>Thiohalobacteraceae</taxon>
        <taxon>Thiohalobacter</taxon>
    </lineage>
</organism>
<name>A0A1Z4VSX7_9GAMM</name>
<dbReference type="InterPro" id="IPR012312">
    <property type="entry name" value="Hemerythrin-like"/>
</dbReference>
<evidence type="ECO:0000313" key="3">
    <source>
        <dbReference type="Proteomes" id="UP000218765"/>
    </source>
</evidence>
<proteinExistence type="predicted"/>
<sequence>MNTTDNWLVHDHRKYETALREVELAAGAGRWEEAERLFREFVEDFKLHMRIEDEVLYPMFRETVADSREDIDSLVEDHDDIVRMLHDLAYVLRHRESEHFEASLEPLYRMMLDHDAYEEEVFSRFGDSTLLARRDEAMARLNRMQPSDNRREWSF</sequence>
<dbReference type="OrthoDB" id="9792554at2"/>
<dbReference type="EMBL" id="AP018052">
    <property type="protein sequence ID" value="BAZ94736.1"/>
    <property type="molecule type" value="Genomic_DNA"/>
</dbReference>
<dbReference type="PANTHER" id="PTHR35585">
    <property type="entry name" value="HHE DOMAIN PROTEIN (AFU_ORTHOLOGUE AFUA_4G00730)"/>
    <property type="match status" value="1"/>
</dbReference>
<dbReference type="Proteomes" id="UP000218765">
    <property type="component" value="Chromosome"/>
</dbReference>
<dbReference type="RefSeq" id="WP_096366799.1">
    <property type="nucleotide sequence ID" value="NZ_AP018052.1"/>
</dbReference>
<reference evidence="2 3" key="1">
    <citation type="submission" date="2017-05" db="EMBL/GenBank/DDBJ databases">
        <title>Thiocyanate degradation by Thiohalobacter thiocyanaticus FOKN1.</title>
        <authorList>
            <person name="Oshiki M."/>
            <person name="Fukushima T."/>
            <person name="Kawano S."/>
            <person name="Nakagawa J."/>
        </authorList>
    </citation>
    <scope>NUCLEOTIDE SEQUENCE [LARGE SCALE GENOMIC DNA]</scope>
    <source>
        <strain evidence="2 3">FOKN1</strain>
    </source>
</reference>
<dbReference type="Pfam" id="PF01814">
    <property type="entry name" value="Hemerythrin"/>
    <property type="match status" value="1"/>
</dbReference>
<keyword evidence="3" id="KW-1185">Reference proteome</keyword>
<dbReference type="KEGG" id="ttc:FOKN1_2362"/>
<gene>
    <name evidence="2" type="ORF">FOKN1_2362</name>
</gene>
<protein>
    <recommendedName>
        <fullName evidence="1">Hemerythrin-like domain-containing protein</fullName>
    </recommendedName>
</protein>
<dbReference type="AlphaFoldDB" id="A0A1Z4VSX7"/>
<dbReference type="Gene3D" id="1.20.120.520">
    <property type="entry name" value="nmb1532 protein domain like"/>
    <property type="match status" value="1"/>
</dbReference>
<dbReference type="PANTHER" id="PTHR35585:SF1">
    <property type="entry name" value="HHE DOMAIN PROTEIN (AFU_ORTHOLOGUE AFUA_4G00730)"/>
    <property type="match status" value="1"/>
</dbReference>
<accession>A0A1Z4VSX7</accession>
<evidence type="ECO:0000259" key="1">
    <source>
        <dbReference type="Pfam" id="PF01814"/>
    </source>
</evidence>